<dbReference type="Proteomes" id="UP001488805">
    <property type="component" value="Unassembled WGS sequence"/>
</dbReference>
<gene>
    <name evidence="1" type="ORF">VZT92_002056</name>
</gene>
<protein>
    <submittedName>
        <fullName evidence="1">Uncharacterized protein</fullName>
    </submittedName>
</protein>
<dbReference type="EMBL" id="JBCEZU010000002">
    <property type="protein sequence ID" value="KAK9542057.1"/>
    <property type="molecule type" value="Genomic_DNA"/>
</dbReference>
<organism evidence="1 2">
    <name type="scientific">Zoarces viviparus</name>
    <name type="common">Viviparous eelpout</name>
    <name type="synonym">Blennius viviparus</name>
    <dbReference type="NCBI Taxonomy" id="48416"/>
    <lineage>
        <taxon>Eukaryota</taxon>
        <taxon>Metazoa</taxon>
        <taxon>Chordata</taxon>
        <taxon>Craniata</taxon>
        <taxon>Vertebrata</taxon>
        <taxon>Euteleostomi</taxon>
        <taxon>Actinopterygii</taxon>
        <taxon>Neopterygii</taxon>
        <taxon>Teleostei</taxon>
        <taxon>Neoteleostei</taxon>
        <taxon>Acanthomorphata</taxon>
        <taxon>Eupercaria</taxon>
        <taxon>Perciformes</taxon>
        <taxon>Cottioidei</taxon>
        <taxon>Zoarcales</taxon>
        <taxon>Zoarcidae</taxon>
        <taxon>Zoarcinae</taxon>
        <taxon>Zoarces</taxon>
    </lineage>
</organism>
<dbReference type="AlphaFoldDB" id="A0AAW1G438"/>
<evidence type="ECO:0000313" key="2">
    <source>
        <dbReference type="Proteomes" id="UP001488805"/>
    </source>
</evidence>
<accession>A0AAW1G438</accession>
<reference evidence="1 2" key="1">
    <citation type="journal article" date="2024" name="Genome Biol. Evol.">
        <title>Chromosome-level genome assembly of the viviparous eelpout Zoarces viviparus.</title>
        <authorList>
            <person name="Fuhrmann N."/>
            <person name="Brasseur M.V."/>
            <person name="Bakowski C.E."/>
            <person name="Podsiadlowski L."/>
            <person name="Prost S."/>
            <person name="Krehenwinkel H."/>
            <person name="Mayer C."/>
        </authorList>
    </citation>
    <scope>NUCLEOTIDE SEQUENCE [LARGE SCALE GENOMIC DNA]</scope>
    <source>
        <strain evidence="1">NO-MEL_2022_Ind0_liver</strain>
    </source>
</reference>
<keyword evidence="2" id="KW-1185">Reference proteome</keyword>
<evidence type="ECO:0000313" key="1">
    <source>
        <dbReference type="EMBL" id="KAK9542057.1"/>
    </source>
</evidence>
<sequence>MDTVAGSMHQRSLKNGTLYADLALLDPKNFSQVPSYGDSFPEAALQELSKCLLPFDVRATVAELQSELKSLARQWDRLKASVFEE</sequence>
<name>A0AAW1G438_ZOAVI</name>
<proteinExistence type="predicted"/>
<comment type="caution">
    <text evidence="1">The sequence shown here is derived from an EMBL/GenBank/DDBJ whole genome shotgun (WGS) entry which is preliminary data.</text>
</comment>